<keyword evidence="2" id="KW-1185">Reference proteome</keyword>
<evidence type="ECO:0000313" key="1">
    <source>
        <dbReference type="EMBL" id="ABP34107.1"/>
    </source>
</evidence>
<proteinExistence type="predicted"/>
<dbReference type="HOGENOM" id="CLU_2156039_0_0_4"/>
<dbReference type="KEGG" id="pnu:Pnuc_0891"/>
<gene>
    <name evidence="1" type="ordered locus">Pnuc_0891</name>
</gene>
<reference evidence="1 2" key="1">
    <citation type="journal article" date="2012" name="Stand. Genomic Sci.">
        <title>Complete genome sequence of Polynucleobacter necessarius subsp. asymbioticus type strain (QLW-P1DMWA-1(T)).</title>
        <authorList>
            <person name="Meincke L."/>
            <person name="Copeland A."/>
            <person name="Lapidus A."/>
            <person name="Lucas S."/>
            <person name="Berry K.W."/>
            <person name="Del Rio T.G."/>
            <person name="Hammon N."/>
            <person name="Dalin E."/>
            <person name="Tice H."/>
            <person name="Pitluck S."/>
            <person name="Richardson P."/>
            <person name="Bruce D."/>
            <person name="Goodwin L."/>
            <person name="Han C."/>
            <person name="Tapia R."/>
            <person name="Detter J.C."/>
            <person name="Schmutz J."/>
            <person name="Brettin T."/>
            <person name="Larimer F."/>
            <person name="Land M."/>
            <person name="Hauser L."/>
            <person name="Kyrpides N.C."/>
            <person name="Ivanova N."/>
            <person name="Goker M."/>
            <person name="Woyke T."/>
            <person name="Wu Q.L."/>
            <person name="Pockl M."/>
            <person name="Hahn M.W."/>
            <person name="Klenk H.P."/>
        </authorList>
    </citation>
    <scope>NUCLEOTIDE SEQUENCE [LARGE SCALE GENOMIC DNA]</scope>
    <source>
        <strain evidence="2">DSM 18221 / CIP 109841 / QLW-P1DMWA-1</strain>
    </source>
</reference>
<dbReference type="GeneID" id="31481256"/>
<accession>A4SX93</accession>
<name>A4SX93_POLAQ</name>
<organism evidence="1 2">
    <name type="scientific">Polynucleobacter asymbioticus (strain DSM 18221 / CIP 109841 / QLW-P1DMWA-1)</name>
    <name type="common">Polynucleobacter necessarius subsp. asymbioticus</name>
    <dbReference type="NCBI Taxonomy" id="312153"/>
    <lineage>
        <taxon>Bacteria</taxon>
        <taxon>Pseudomonadati</taxon>
        <taxon>Pseudomonadota</taxon>
        <taxon>Betaproteobacteria</taxon>
        <taxon>Burkholderiales</taxon>
        <taxon>Burkholderiaceae</taxon>
        <taxon>Polynucleobacter</taxon>
    </lineage>
</organism>
<dbReference type="Proteomes" id="UP000000231">
    <property type="component" value="Chromosome"/>
</dbReference>
<evidence type="ECO:0000313" key="2">
    <source>
        <dbReference type="Proteomes" id="UP000000231"/>
    </source>
</evidence>
<protein>
    <submittedName>
        <fullName evidence="1">Uncharacterized protein</fullName>
    </submittedName>
</protein>
<dbReference type="EMBL" id="CP000655">
    <property type="protein sequence ID" value="ABP34107.1"/>
    <property type="molecule type" value="Genomic_DNA"/>
</dbReference>
<sequence length="111" mass="12191">MIRVFSRLSSARKISFSLVLVLVLVFIANSEIVLAQAAKSEAITCYKDVIKEPLTFYGNPGDLFTLYDGSTWKVASGGPYEYVPVRYKDVLICPAVGKLLIGNRALSITKT</sequence>
<dbReference type="RefSeq" id="WP_011902732.1">
    <property type="nucleotide sequence ID" value="NC_009379.1"/>
</dbReference>
<dbReference type="AlphaFoldDB" id="A4SX93"/>